<dbReference type="SMART" id="SM00382">
    <property type="entry name" value="AAA"/>
    <property type="match status" value="1"/>
</dbReference>
<dbReference type="Pfam" id="PF00005">
    <property type="entry name" value="ABC_tran"/>
    <property type="match status" value="1"/>
</dbReference>
<comment type="similarity">
    <text evidence="1">Belongs to the ABC transporter superfamily.</text>
</comment>
<dbReference type="AlphaFoldDB" id="A0A143PLJ4"/>
<evidence type="ECO:0000256" key="1">
    <source>
        <dbReference type="ARBA" id="ARBA00005417"/>
    </source>
</evidence>
<evidence type="ECO:0000313" key="8">
    <source>
        <dbReference type="Proteomes" id="UP000076079"/>
    </source>
</evidence>
<dbReference type="SUPFAM" id="SSF52540">
    <property type="entry name" value="P-loop containing nucleoside triphosphate hydrolases"/>
    <property type="match status" value="1"/>
</dbReference>
<keyword evidence="3" id="KW-0536">Nodulation</keyword>
<gene>
    <name evidence="7" type="primary">ybhF_1</name>
    <name evidence="7" type="ORF">LuPra_02654</name>
</gene>
<keyword evidence="5 7" id="KW-0067">ATP-binding</keyword>
<dbReference type="PANTHER" id="PTHR42711:SF5">
    <property type="entry name" value="ABC TRANSPORTER ATP-BINDING PROTEIN NATA"/>
    <property type="match status" value="1"/>
</dbReference>
<dbReference type="GO" id="GO:0016887">
    <property type="term" value="F:ATP hydrolysis activity"/>
    <property type="evidence" value="ECO:0007669"/>
    <property type="project" value="InterPro"/>
</dbReference>
<evidence type="ECO:0000313" key="7">
    <source>
        <dbReference type="EMBL" id="AMY09437.1"/>
    </source>
</evidence>
<evidence type="ECO:0000256" key="4">
    <source>
        <dbReference type="ARBA" id="ARBA00022741"/>
    </source>
</evidence>
<feature type="domain" description="ABC transporter" evidence="6">
    <location>
        <begin position="5"/>
        <end position="230"/>
    </location>
</feature>
<dbReference type="Proteomes" id="UP000076079">
    <property type="component" value="Chromosome"/>
</dbReference>
<proteinExistence type="inferred from homology"/>
<dbReference type="InterPro" id="IPR003593">
    <property type="entry name" value="AAA+_ATPase"/>
</dbReference>
<evidence type="ECO:0000259" key="6">
    <source>
        <dbReference type="PROSITE" id="PS50893"/>
    </source>
</evidence>
<keyword evidence="2" id="KW-0813">Transport</keyword>
<protein>
    <submittedName>
        <fullName evidence="7">Putative ABC transporter ATP-binding protein YbhF</fullName>
    </submittedName>
</protein>
<keyword evidence="4" id="KW-0547">Nucleotide-binding</keyword>
<keyword evidence="8" id="KW-1185">Reference proteome</keyword>
<evidence type="ECO:0000256" key="3">
    <source>
        <dbReference type="ARBA" id="ARBA00022458"/>
    </source>
</evidence>
<organism evidence="7 8">
    <name type="scientific">Luteitalea pratensis</name>
    <dbReference type="NCBI Taxonomy" id="1855912"/>
    <lineage>
        <taxon>Bacteria</taxon>
        <taxon>Pseudomonadati</taxon>
        <taxon>Acidobacteriota</taxon>
        <taxon>Vicinamibacteria</taxon>
        <taxon>Vicinamibacterales</taxon>
        <taxon>Vicinamibacteraceae</taxon>
        <taxon>Luteitalea</taxon>
    </lineage>
</organism>
<dbReference type="EMBL" id="CP015136">
    <property type="protein sequence ID" value="AMY09437.1"/>
    <property type="molecule type" value="Genomic_DNA"/>
</dbReference>
<dbReference type="PATRIC" id="fig|1813736.3.peg.2806"/>
<dbReference type="InterPro" id="IPR003439">
    <property type="entry name" value="ABC_transporter-like_ATP-bd"/>
</dbReference>
<dbReference type="GO" id="GO:0005524">
    <property type="term" value="F:ATP binding"/>
    <property type="evidence" value="ECO:0007669"/>
    <property type="project" value="UniProtKB-KW"/>
</dbReference>
<accession>A0A143PLJ4</accession>
<dbReference type="Gene3D" id="3.40.50.300">
    <property type="entry name" value="P-loop containing nucleotide triphosphate hydrolases"/>
    <property type="match status" value="1"/>
</dbReference>
<dbReference type="KEGG" id="abac:LuPra_02654"/>
<dbReference type="STRING" id="1855912.LuPra_02654"/>
<dbReference type="InterPro" id="IPR050763">
    <property type="entry name" value="ABC_transporter_ATP-binding"/>
</dbReference>
<dbReference type="InterPro" id="IPR027417">
    <property type="entry name" value="P-loop_NTPase"/>
</dbReference>
<reference evidence="7 8" key="1">
    <citation type="journal article" date="2016" name="Genome Announc.">
        <title>First Complete Genome Sequence of a Subdivision 6 Acidobacterium Strain.</title>
        <authorList>
            <person name="Huang S."/>
            <person name="Vieira S."/>
            <person name="Bunk B."/>
            <person name="Riedel T."/>
            <person name="Sproer C."/>
            <person name="Overmann J."/>
        </authorList>
    </citation>
    <scope>NUCLEOTIDE SEQUENCE [LARGE SCALE GENOMIC DNA]</scope>
    <source>
        <strain evidence="8">DSM 100886 HEG_-6_39</strain>
    </source>
</reference>
<name>A0A143PLJ4_LUTPR</name>
<dbReference type="PROSITE" id="PS50893">
    <property type="entry name" value="ABC_TRANSPORTER_2"/>
    <property type="match status" value="1"/>
</dbReference>
<dbReference type="CDD" id="cd03230">
    <property type="entry name" value="ABC_DR_subfamily_A"/>
    <property type="match status" value="1"/>
</dbReference>
<evidence type="ECO:0000256" key="5">
    <source>
        <dbReference type="ARBA" id="ARBA00022840"/>
    </source>
</evidence>
<evidence type="ECO:0000256" key="2">
    <source>
        <dbReference type="ARBA" id="ARBA00022448"/>
    </source>
</evidence>
<dbReference type="PANTHER" id="PTHR42711">
    <property type="entry name" value="ABC TRANSPORTER ATP-BINDING PROTEIN"/>
    <property type="match status" value="1"/>
</dbReference>
<dbReference type="OrthoDB" id="9804819at2"/>
<dbReference type="RefSeq" id="WP_110171186.1">
    <property type="nucleotide sequence ID" value="NZ_CP015136.1"/>
</dbReference>
<sequence>MTAIIEVSGLTKHYGGKRGVIDVSFQVTEGETFGFLGPNGAGKTTTIRLLMGLPFASGGGARIAGLDCWRQSVEVKRLVGYLPGELALDPDLTGGQILAYFANLRGGVDQTHLERLVARLDLDTSRQFRHYSHGNKQKVGLIQACMHRPRVLILDEPTSGLDPLNQQEFQQIVAEARAEGRTVFLSSHILTEVESMCDRVAIVREGRLVRVGGVAELKDIKHHELELTFAGAPPVDAFQGLVGLERVEALPDGRTLRLTVQGEVDAVVKAAAPYRLVNLVSREPSLEDIFLRYYRDEHMAAGQDTNRVVS</sequence>
<reference evidence="8" key="2">
    <citation type="submission" date="2016-04" db="EMBL/GenBank/DDBJ databases">
        <title>First Complete Genome Sequence of a Subdivision 6 Acidobacterium.</title>
        <authorList>
            <person name="Huang S."/>
            <person name="Vieira S."/>
            <person name="Bunk B."/>
            <person name="Riedel T."/>
            <person name="Sproeer C."/>
            <person name="Overmann J."/>
        </authorList>
    </citation>
    <scope>NUCLEOTIDE SEQUENCE [LARGE SCALE GENOMIC DNA]</scope>
    <source>
        <strain evidence="8">DSM 100886 HEG_-6_39</strain>
    </source>
</reference>